<protein>
    <recommendedName>
        <fullName evidence="1">Replication factor A C-terminal domain-containing protein</fullName>
    </recommendedName>
</protein>
<dbReference type="InParanoid" id="A0A165EQS0"/>
<feature type="domain" description="Replication factor A C-terminal" evidence="1">
    <location>
        <begin position="591"/>
        <end position="721"/>
    </location>
</feature>
<reference evidence="2 3" key="1">
    <citation type="journal article" date="2016" name="Mol. Biol. Evol.">
        <title>Comparative Genomics of Early-Diverging Mushroom-Forming Fungi Provides Insights into the Origins of Lignocellulose Decay Capabilities.</title>
        <authorList>
            <person name="Nagy L.G."/>
            <person name="Riley R."/>
            <person name="Tritt A."/>
            <person name="Adam C."/>
            <person name="Daum C."/>
            <person name="Floudas D."/>
            <person name="Sun H."/>
            <person name="Yadav J.S."/>
            <person name="Pangilinan J."/>
            <person name="Larsson K.H."/>
            <person name="Matsuura K."/>
            <person name="Barry K."/>
            <person name="Labutti K."/>
            <person name="Kuo R."/>
            <person name="Ohm R.A."/>
            <person name="Bhattacharya S.S."/>
            <person name="Shirouzu T."/>
            <person name="Yoshinaga Y."/>
            <person name="Martin F.M."/>
            <person name="Grigoriev I.V."/>
            <person name="Hibbett D.S."/>
        </authorList>
    </citation>
    <scope>NUCLEOTIDE SEQUENCE [LARGE SCALE GENOMIC DNA]</scope>
    <source>
        <strain evidence="2 3">HHB12733</strain>
    </source>
</reference>
<proteinExistence type="predicted"/>
<evidence type="ECO:0000313" key="2">
    <source>
        <dbReference type="EMBL" id="KZT55345.1"/>
    </source>
</evidence>
<dbReference type="InterPro" id="IPR012340">
    <property type="entry name" value="NA-bd_OB-fold"/>
</dbReference>
<evidence type="ECO:0000313" key="3">
    <source>
        <dbReference type="Proteomes" id="UP000076842"/>
    </source>
</evidence>
<dbReference type="SUPFAM" id="SSF50249">
    <property type="entry name" value="Nucleic acid-binding proteins"/>
    <property type="match status" value="1"/>
</dbReference>
<gene>
    <name evidence="2" type="ORF">CALCODRAFT_484818</name>
</gene>
<sequence length="737" mass="82677">MSSLGGGPPSLTHGTCHRLLTNTLDKRSLPHVQILAIIEKTQPTGRSRHPPLFTVWISDGAQNIPMVAGLDVIWQIQTQRIKTFDQVRIIGYQTWFPPGVSRDNKSQISMLLWNVARVCAHPAKIGQPVQQRHINFIRNNAYAELRGDPKTYEWVPPIHQHLVTQGPPLPCGADANIPIPPDNPNAAQVAPHLLNALPMGGWDFAVGEPLPAWAHHMIPPGWTPLDADGLVQQGLHSCLDVPGWGYRWGADPLSILARQGAHPDNAAMNPAHPVPQGAPLFPPVVWPPGFVPPNENHPAHPGWDLLSTLAPGDTCSVWVRVTRIDNKDSTIDLVVHDQNTKMDVVVRLELKAEVLRLREGRCYQLFNVPVVASAKWCRTFHPGQLSLDKRCKIYEMEDPRIPALIIRPRRLNQLERGYANKSIDVWCVIMNTSAIIPGKPKGQATKGWSQPPNLTRCECWVTDKSLTACRLMAWDEFPEQLFGRDGEVVMLHNILMDDTRRDDICLKTHSGLTEIWRGQDAPQLVNAYNDMINWWNTVLTSDIEWNVLALSCSAEGSKALKKWGVGTRAPVLTIAQVDQQRLGRDQAPSHFKIEGTMQVINPGSVTYIGCANAHCNKKVERGDEIQPGVFRCSRCDHKFLQGSARYKLRFHIIDHNGNTHEAVAFDTATKGALKVSASVMRQRMDLTLNDYEQYNLARWAIDEMQTKVWLFTVEARTEKHGPWKGRSQWIVTVILQK</sequence>
<organism evidence="2 3">
    <name type="scientific">Calocera cornea HHB12733</name>
    <dbReference type="NCBI Taxonomy" id="1353952"/>
    <lineage>
        <taxon>Eukaryota</taxon>
        <taxon>Fungi</taxon>
        <taxon>Dikarya</taxon>
        <taxon>Basidiomycota</taxon>
        <taxon>Agaricomycotina</taxon>
        <taxon>Dacrymycetes</taxon>
        <taxon>Dacrymycetales</taxon>
        <taxon>Dacrymycetaceae</taxon>
        <taxon>Calocera</taxon>
    </lineage>
</organism>
<accession>A0A165EQS0</accession>
<dbReference type="Pfam" id="PF08646">
    <property type="entry name" value="Rep_fac-A_C"/>
    <property type="match status" value="1"/>
</dbReference>
<keyword evidence="3" id="KW-1185">Reference proteome</keyword>
<dbReference type="Proteomes" id="UP000076842">
    <property type="component" value="Unassembled WGS sequence"/>
</dbReference>
<dbReference type="Gene3D" id="2.40.50.140">
    <property type="entry name" value="Nucleic acid-binding proteins"/>
    <property type="match status" value="1"/>
</dbReference>
<dbReference type="EMBL" id="KV423996">
    <property type="protein sequence ID" value="KZT55345.1"/>
    <property type="molecule type" value="Genomic_DNA"/>
</dbReference>
<dbReference type="STRING" id="1353952.A0A165EQS0"/>
<dbReference type="InterPro" id="IPR013955">
    <property type="entry name" value="Rep_factor-A_C"/>
</dbReference>
<dbReference type="OrthoDB" id="1751331at2759"/>
<evidence type="ECO:0000259" key="1">
    <source>
        <dbReference type="Pfam" id="PF08646"/>
    </source>
</evidence>
<dbReference type="AlphaFoldDB" id="A0A165EQS0"/>
<name>A0A165EQS0_9BASI</name>